<dbReference type="UniPathway" id="UPA00120">
    <property type="reaction ID" value="UER00203"/>
</dbReference>
<dbReference type="PANTHER" id="PTHR38041">
    <property type="entry name" value="CHORISMATE MUTASE"/>
    <property type="match status" value="1"/>
</dbReference>
<dbReference type="InterPro" id="IPR008240">
    <property type="entry name" value="Chorismate_mutase_periplasmic"/>
</dbReference>
<sequence>MKKLLHLLLVGIFLTIISCKSQVLLDSEKEVLLKLIDKRLSVAPLVAKSKWNTKAPIDDPAREKVILDGVQAKAKKIGADEIFARDFFQAQFEGGKIVQRQLHHQWEGENQGLFDTSPDLAQEVRPILDSLTPQLLMELKKIKPNSCDTHSLKKLNRDARKIINPIFNDHVVETVIKPIKNYCKGLL</sequence>
<dbReference type="GO" id="GO:0046417">
    <property type="term" value="P:chorismate metabolic process"/>
    <property type="evidence" value="ECO:0007669"/>
    <property type="project" value="InterPro"/>
</dbReference>
<dbReference type="Gene3D" id="1.20.59.10">
    <property type="entry name" value="Chorismate mutase"/>
    <property type="match status" value="1"/>
</dbReference>
<dbReference type="RefSeq" id="WP_162032964.1">
    <property type="nucleotide sequence ID" value="NZ_CACVBR010000018.1"/>
</dbReference>
<feature type="domain" description="Chorismate mutase" evidence="4">
    <location>
        <begin position="10"/>
        <end position="103"/>
    </location>
</feature>
<dbReference type="EMBL" id="CACVBR010000018">
    <property type="protein sequence ID" value="CAA7196046.1"/>
    <property type="molecule type" value="Genomic_DNA"/>
</dbReference>
<accession>A0A6N4X8N3</accession>
<dbReference type="PROSITE" id="PS51257">
    <property type="entry name" value="PROKAR_LIPOPROTEIN"/>
    <property type="match status" value="1"/>
</dbReference>
<name>A0A6N4X8N3_9FLAO</name>
<dbReference type="AlphaFoldDB" id="A0A6N4X8N3"/>
<dbReference type="GO" id="GO:0004106">
    <property type="term" value="F:chorismate mutase activity"/>
    <property type="evidence" value="ECO:0007669"/>
    <property type="project" value="UniProtKB-EC"/>
</dbReference>
<dbReference type="Pfam" id="PF01817">
    <property type="entry name" value="CM_2"/>
    <property type="match status" value="1"/>
</dbReference>
<keyword evidence="2" id="KW-0732">Signal</keyword>
<organism evidence="5 6">
    <name type="scientific">Chryseobacterium potabilaquae</name>
    <dbReference type="NCBI Taxonomy" id="2675057"/>
    <lineage>
        <taxon>Bacteria</taxon>
        <taxon>Pseudomonadati</taxon>
        <taxon>Bacteroidota</taxon>
        <taxon>Flavobacteriia</taxon>
        <taxon>Flavobacteriales</taxon>
        <taxon>Weeksellaceae</taxon>
        <taxon>Chryseobacterium group</taxon>
        <taxon>Chryseobacterium</taxon>
    </lineage>
</organism>
<dbReference type="SUPFAM" id="SSF48600">
    <property type="entry name" value="Chorismate mutase II"/>
    <property type="match status" value="1"/>
</dbReference>
<evidence type="ECO:0000313" key="6">
    <source>
        <dbReference type="Proteomes" id="UP000445144"/>
    </source>
</evidence>
<protein>
    <recommendedName>
        <fullName evidence="1">chorismate mutase</fullName>
        <ecNumber evidence="1">5.4.99.5</ecNumber>
    </recommendedName>
</protein>
<evidence type="ECO:0000256" key="1">
    <source>
        <dbReference type="ARBA" id="ARBA00012404"/>
    </source>
</evidence>
<evidence type="ECO:0000259" key="4">
    <source>
        <dbReference type="PROSITE" id="PS51168"/>
    </source>
</evidence>
<dbReference type="EC" id="5.4.99.5" evidence="1"/>
<evidence type="ECO:0000256" key="2">
    <source>
        <dbReference type="ARBA" id="ARBA00022729"/>
    </source>
</evidence>
<dbReference type="NCBIfam" id="TIGR01806">
    <property type="entry name" value="CM_mono2"/>
    <property type="match status" value="1"/>
</dbReference>
<gene>
    <name evidence="5" type="ORF">CHRY9293_02180</name>
</gene>
<dbReference type="InterPro" id="IPR036979">
    <property type="entry name" value="CM_dom_sf"/>
</dbReference>
<dbReference type="InterPro" id="IPR051331">
    <property type="entry name" value="Chorismate_mutase-related"/>
</dbReference>
<dbReference type="InterPro" id="IPR002701">
    <property type="entry name" value="CM_II_prokaryot"/>
</dbReference>
<keyword evidence="6" id="KW-1185">Reference proteome</keyword>
<dbReference type="SMART" id="SM00830">
    <property type="entry name" value="CM_2"/>
    <property type="match status" value="1"/>
</dbReference>
<dbReference type="Proteomes" id="UP000445144">
    <property type="component" value="Unassembled WGS sequence"/>
</dbReference>
<proteinExistence type="predicted"/>
<keyword evidence="3 5" id="KW-0413">Isomerase</keyword>
<evidence type="ECO:0000313" key="5">
    <source>
        <dbReference type="EMBL" id="CAA7196046.1"/>
    </source>
</evidence>
<dbReference type="InterPro" id="IPR036263">
    <property type="entry name" value="Chorismate_II_sf"/>
</dbReference>
<dbReference type="PROSITE" id="PS51168">
    <property type="entry name" value="CHORISMATE_MUT_2"/>
    <property type="match status" value="1"/>
</dbReference>
<reference evidence="5 6" key="1">
    <citation type="submission" date="2020-01" db="EMBL/GenBank/DDBJ databases">
        <authorList>
            <person name="Rodrigo-Torres L."/>
            <person name="Arahal R. D."/>
            <person name="Lucena T."/>
        </authorList>
    </citation>
    <scope>NUCLEOTIDE SEQUENCE [LARGE SCALE GENOMIC DNA]</scope>
    <source>
        <strain evidence="5 6">CECT 9293</strain>
    </source>
</reference>
<dbReference type="GO" id="GO:0009697">
    <property type="term" value="P:salicylic acid biosynthetic process"/>
    <property type="evidence" value="ECO:0007669"/>
    <property type="project" value="TreeGrafter"/>
</dbReference>
<evidence type="ECO:0000256" key="3">
    <source>
        <dbReference type="ARBA" id="ARBA00023235"/>
    </source>
</evidence>
<dbReference type="PANTHER" id="PTHR38041:SF1">
    <property type="entry name" value="CHORISMATE MUTASE"/>
    <property type="match status" value="1"/>
</dbReference>